<evidence type="ECO:0000313" key="1">
    <source>
        <dbReference type="EMBL" id="PWS38919.1"/>
    </source>
</evidence>
<sequence length="104" mass="11460">MEDGDDALRRARLDPALVEAWVAEGWILRREEGGWTELDLARACLIRDLREDLGVNEAGIEVVLDLLDQLHGLRAALRGLAGTVQGLPEPLRQEALAALRRGRG</sequence>
<keyword evidence="2" id="KW-1185">Reference proteome</keyword>
<name>A0A317FLT8_9PROT</name>
<proteinExistence type="predicted"/>
<accession>A0A317FLT8</accession>
<dbReference type="Gene3D" id="1.10.1660.10">
    <property type="match status" value="1"/>
</dbReference>
<comment type="caution">
    <text evidence="1">The sequence shown here is derived from an EMBL/GenBank/DDBJ whole genome shotgun (WGS) entry which is preliminary data.</text>
</comment>
<dbReference type="EMBL" id="QGNA01000001">
    <property type="protein sequence ID" value="PWS38919.1"/>
    <property type="molecule type" value="Genomic_DNA"/>
</dbReference>
<dbReference type="AlphaFoldDB" id="A0A317FLT8"/>
<organism evidence="1 2">
    <name type="scientific">Falsiroseomonas bella</name>
    <dbReference type="NCBI Taxonomy" id="2184016"/>
    <lineage>
        <taxon>Bacteria</taxon>
        <taxon>Pseudomonadati</taxon>
        <taxon>Pseudomonadota</taxon>
        <taxon>Alphaproteobacteria</taxon>
        <taxon>Acetobacterales</taxon>
        <taxon>Roseomonadaceae</taxon>
        <taxon>Falsiroseomonas</taxon>
    </lineage>
</organism>
<dbReference type="Proteomes" id="UP000245765">
    <property type="component" value="Unassembled WGS sequence"/>
</dbReference>
<reference evidence="2" key="1">
    <citation type="submission" date="2018-05" db="EMBL/GenBank/DDBJ databases">
        <authorList>
            <person name="Du Z."/>
            <person name="Wang X."/>
        </authorList>
    </citation>
    <scope>NUCLEOTIDE SEQUENCE [LARGE SCALE GENOMIC DNA]</scope>
    <source>
        <strain evidence="2">CQN31</strain>
    </source>
</reference>
<dbReference type="RefSeq" id="WP_109869540.1">
    <property type="nucleotide sequence ID" value="NZ_QGNA01000001.1"/>
</dbReference>
<dbReference type="OrthoDB" id="9800876at2"/>
<evidence type="ECO:0000313" key="2">
    <source>
        <dbReference type="Proteomes" id="UP000245765"/>
    </source>
</evidence>
<protein>
    <submittedName>
        <fullName evidence="1">Transcriptional regulator</fullName>
    </submittedName>
</protein>
<gene>
    <name evidence="1" type="ORF">DFH01_06640</name>
</gene>